<evidence type="ECO:0000256" key="1">
    <source>
        <dbReference type="SAM" id="Phobius"/>
    </source>
</evidence>
<name>A0A1C4XJT0_9ACTN</name>
<protein>
    <recommendedName>
        <fullName evidence="4">Transglycosylase</fullName>
    </recommendedName>
</protein>
<gene>
    <name evidence="2" type="ORF">GA0070558_12660</name>
</gene>
<organism evidence="2 3">
    <name type="scientific">Micromonospora haikouensis</name>
    <dbReference type="NCBI Taxonomy" id="686309"/>
    <lineage>
        <taxon>Bacteria</taxon>
        <taxon>Bacillati</taxon>
        <taxon>Actinomycetota</taxon>
        <taxon>Actinomycetes</taxon>
        <taxon>Micromonosporales</taxon>
        <taxon>Micromonosporaceae</taxon>
        <taxon>Micromonospora</taxon>
    </lineage>
</organism>
<reference evidence="2 3" key="1">
    <citation type="submission" date="2016-06" db="EMBL/GenBank/DDBJ databases">
        <authorList>
            <person name="Kjaerup R.B."/>
            <person name="Dalgaard T.S."/>
            <person name="Juul-Madsen H.R."/>
        </authorList>
    </citation>
    <scope>NUCLEOTIDE SEQUENCE [LARGE SCALE GENOMIC DNA]</scope>
    <source>
        <strain evidence="2 3">DSM 45626</strain>
    </source>
</reference>
<evidence type="ECO:0000313" key="3">
    <source>
        <dbReference type="Proteomes" id="UP000199375"/>
    </source>
</evidence>
<dbReference type="EMBL" id="FMCW01000026">
    <property type="protein sequence ID" value="SCF08592.1"/>
    <property type="molecule type" value="Genomic_DNA"/>
</dbReference>
<accession>A0A1C4XJT0</accession>
<keyword evidence="1" id="KW-1133">Transmembrane helix</keyword>
<dbReference type="RefSeq" id="WP_091283911.1">
    <property type="nucleotide sequence ID" value="NZ_FMCW01000026.1"/>
</dbReference>
<sequence>MTVAALVSAVVVGLVVGTLGRLAVPGRPTAPLWLTLVVGVVAALAGSVVARLAGANGQGFRLVDVVVQAGMAGVGVVLVAATSGRSDSA</sequence>
<proteinExistence type="predicted"/>
<keyword evidence="1" id="KW-0472">Membrane</keyword>
<feature type="transmembrane region" description="Helical" evidence="1">
    <location>
        <begin position="62"/>
        <end position="81"/>
    </location>
</feature>
<keyword evidence="1" id="KW-0812">Transmembrane</keyword>
<feature type="transmembrane region" description="Helical" evidence="1">
    <location>
        <begin position="30"/>
        <end position="50"/>
    </location>
</feature>
<dbReference type="Proteomes" id="UP000199375">
    <property type="component" value="Unassembled WGS sequence"/>
</dbReference>
<evidence type="ECO:0000313" key="2">
    <source>
        <dbReference type="EMBL" id="SCF08592.1"/>
    </source>
</evidence>
<evidence type="ECO:0008006" key="4">
    <source>
        <dbReference type="Google" id="ProtNLM"/>
    </source>
</evidence>
<dbReference type="AlphaFoldDB" id="A0A1C4XJT0"/>